<dbReference type="EMBL" id="BMXK01000004">
    <property type="protein sequence ID" value="GHD04344.1"/>
    <property type="molecule type" value="Genomic_DNA"/>
</dbReference>
<evidence type="ECO:0000313" key="1">
    <source>
        <dbReference type="EMBL" id="GHD04344.1"/>
    </source>
</evidence>
<evidence type="ECO:0000313" key="2">
    <source>
        <dbReference type="Proteomes" id="UP000642819"/>
    </source>
</evidence>
<sequence length="70" mass="7798">MPTDWAYFRSAAHAGVSRVFLEERATRVRDDDGTFRITGNDNRTLSGSTNTATLLPLWIDSPNVNLTRAT</sequence>
<name>A0ABQ3GFD5_9MICC</name>
<dbReference type="RefSeq" id="WP_189349181.1">
    <property type="nucleotide sequence ID" value="NZ_BMXK01000004.1"/>
</dbReference>
<accession>A0ABQ3GFD5</accession>
<dbReference type="Proteomes" id="UP000642819">
    <property type="component" value="Unassembled WGS sequence"/>
</dbReference>
<protein>
    <submittedName>
        <fullName evidence="1">Uncharacterized protein</fullName>
    </submittedName>
</protein>
<gene>
    <name evidence="1" type="ORF">GCM10008096_11560</name>
</gene>
<keyword evidence="2" id="KW-1185">Reference proteome</keyword>
<organism evidence="1 2">
    <name type="scientific">Zhihengliuella salsuginis</name>
    <dbReference type="NCBI Taxonomy" id="578222"/>
    <lineage>
        <taxon>Bacteria</taxon>
        <taxon>Bacillati</taxon>
        <taxon>Actinomycetota</taxon>
        <taxon>Actinomycetes</taxon>
        <taxon>Micrococcales</taxon>
        <taxon>Micrococcaceae</taxon>
        <taxon>Zhihengliuella</taxon>
    </lineage>
</organism>
<proteinExistence type="predicted"/>
<reference evidence="2" key="1">
    <citation type="journal article" date="2019" name="Int. J. Syst. Evol. Microbiol.">
        <title>The Global Catalogue of Microorganisms (GCM) 10K type strain sequencing project: providing services to taxonomists for standard genome sequencing and annotation.</title>
        <authorList>
            <consortium name="The Broad Institute Genomics Platform"/>
            <consortium name="The Broad Institute Genome Sequencing Center for Infectious Disease"/>
            <person name="Wu L."/>
            <person name="Ma J."/>
        </authorList>
    </citation>
    <scope>NUCLEOTIDE SEQUENCE [LARGE SCALE GENOMIC DNA]</scope>
    <source>
        <strain evidence="2">KCTC 19466</strain>
    </source>
</reference>
<comment type="caution">
    <text evidence="1">The sequence shown here is derived from an EMBL/GenBank/DDBJ whole genome shotgun (WGS) entry which is preliminary data.</text>
</comment>